<dbReference type="KEGG" id="tng:GSTEN00001197G001"/>
<feature type="compositionally biased region" description="Polar residues" evidence="1">
    <location>
        <begin position="1"/>
        <end position="18"/>
    </location>
</feature>
<evidence type="ECO:0000256" key="1">
    <source>
        <dbReference type="SAM" id="MobiDB-lite"/>
    </source>
</evidence>
<name>Q4TGA5_TETNG</name>
<dbReference type="EMBL" id="CAAE01003821">
    <property type="protein sequence ID" value="CAF88077.1"/>
    <property type="molecule type" value="Genomic_DNA"/>
</dbReference>
<gene>
    <name evidence="2" type="ORF">GSTENG00001197001</name>
</gene>
<organism evidence="2">
    <name type="scientific">Tetraodon nigroviridis</name>
    <name type="common">Spotted green pufferfish</name>
    <name type="synonym">Chelonodon nigroviridis</name>
    <dbReference type="NCBI Taxonomy" id="99883"/>
    <lineage>
        <taxon>Eukaryota</taxon>
        <taxon>Metazoa</taxon>
        <taxon>Chordata</taxon>
        <taxon>Craniata</taxon>
        <taxon>Vertebrata</taxon>
        <taxon>Euteleostomi</taxon>
        <taxon>Actinopterygii</taxon>
        <taxon>Neopterygii</taxon>
        <taxon>Teleostei</taxon>
        <taxon>Neoteleostei</taxon>
        <taxon>Acanthomorphata</taxon>
        <taxon>Eupercaria</taxon>
        <taxon>Tetraodontiformes</taxon>
        <taxon>Tetradontoidea</taxon>
        <taxon>Tetraodontidae</taxon>
        <taxon>Tetraodon</taxon>
    </lineage>
</organism>
<reference evidence="2" key="2">
    <citation type="submission" date="2004-02" db="EMBL/GenBank/DDBJ databases">
        <authorList>
            <consortium name="Genoscope"/>
            <consortium name="Whitehead Institute Centre for Genome Research"/>
        </authorList>
    </citation>
    <scope>NUCLEOTIDE SEQUENCE</scope>
</reference>
<feature type="non-terminal residue" evidence="2">
    <location>
        <position position="1"/>
    </location>
</feature>
<comment type="caution">
    <text evidence="2">The sequence shown here is derived from an EMBL/GenBank/DDBJ whole genome shotgun (WGS) entry which is preliminary data.</text>
</comment>
<protein>
    <submittedName>
        <fullName evidence="2">(spotted green pufferfish) hypothetical protein</fullName>
    </submittedName>
</protein>
<feature type="region of interest" description="Disordered" evidence="1">
    <location>
        <begin position="1"/>
        <end position="24"/>
    </location>
</feature>
<dbReference type="AlphaFoldDB" id="Q4TGA5"/>
<accession>Q4TGA5</accession>
<evidence type="ECO:0000313" key="2">
    <source>
        <dbReference type="EMBL" id="CAF88077.1"/>
    </source>
</evidence>
<sequence length="24" mass="2492">VQQNSINLIHLPTQSSGTEPAASV</sequence>
<proteinExistence type="predicted"/>
<reference evidence="2" key="1">
    <citation type="journal article" date="2004" name="Nature">
        <title>Genome duplication in the teleost fish Tetraodon nigroviridis reveals the early vertebrate proto-karyotype.</title>
        <authorList>
            <person name="Jaillon O."/>
            <person name="Aury J.-M."/>
            <person name="Brunet F."/>
            <person name="Petit J.-L."/>
            <person name="Stange-Thomann N."/>
            <person name="Mauceli E."/>
            <person name="Bouneau L."/>
            <person name="Fischer C."/>
            <person name="Ozouf-Costaz C."/>
            <person name="Bernot A."/>
            <person name="Nicaud S."/>
            <person name="Jaffe D."/>
            <person name="Fisher S."/>
            <person name="Lutfalla G."/>
            <person name="Dossat C."/>
            <person name="Segurens B."/>
            <person name="Dasilva C."/>
            <person name="Salanoubat M."/>
            <person name="Levy M."/>
            <person name="Boudet N."/>
            <person name="Castellano S."/>
            <person name="Anthouard V."/>
            <person name="Jubin C."/>
            <person name="Castelli V."/>
            <person name="Katinka M."/>
            <person name="Vacherie B."/>
            <person name="Biemont C."/>
            <person name="Skalli Z."/>
            <person name="Cattolico L."/>
            <person name="Poulain J."/>
            <person name="De Berardinis V."/>
            <person name="Cruaud C."/>
            <person name="Duprat S."/>
            <person name="Brottier P."/>
            <person name="Coutanceau J.-P."/>
            <person name="Gouzy J."/>
            <person name="Parra G."/>
            <person name="Lardier G."/>
            <person name="Chapple C."/>
            <person name="McKernan K.J."/>
            <person name="McEwan P."/>
            <person name="Bosak S."/>
            <person name="Kellis M."/>
            <person name="Volff J.-N."/>
            <person name="Guigo R."/>
            <person name="Zody M.C."/>
            <person name="Mesirov J."/>
            <person name="Lindblad-Toh K."/>
            <person name="Birren B."/>
            <person name="Nusbaum C."/>
            <person name="Kahn D."/>
            <person name="Robinson-Rechavi M."/>
            <person name="Laudet V."/>
            <person name="Schachter V."/>
            <person name="Quetier F."/>
            <person name="Saurin W."/>
            <person name="Scarpelli C."/>
            <person name="Wincker P."/>
            <person name="Lander E.S."/>
            <person name="Weissenbach J."/>
            <person name="Roest Crollius H."/>
        </authorList>
    </citation>
    <scope>NUCLEOTIDE SEQUENCE [LARGE SCALE GENOMIC DNA]</scope>
</reference>